<accession>A0ABS8ZRQ3</accession>
<gene>
    <name evidence="2" type="ORF">LWC34_46815</name>
</gene>
<feature type="transmembrane region" description="Helical" evidence="1">
    <location>
        <begin position="7"/>
        <end position="25"/>
    </location>
</feature>
<reference evidence="2 3" key="1">
    <citation type="submission" date="2021-12" db="EMBL/GenBank/DDBJ databases">
        <title>Genome sequence of Kibdelosporangium philippinense ATCC 49844.</title>
        <authorList>
            <person name="Fedorov E.A."/>
            <person name="Omeragic M."/>
            <person name="Shalygina K.F."/>
            <person name="Maclea K.S."/>
        </authorList>
    </citation>
    <scope>NUCLEOTIDE SEQUENCE [LARGE SCALE GENOMIC DNA]</scope>
    <source>
        <strain evidence="2 3">ATCC 49844</strain>
    </source>
</reference>
<name>A0ABS8ZRQ3_9PSEU</name>
<keyword evidence="3" id="KW-1185">Reference proteome</keyword>
<protein>
    <submittedName>
        <fullName evidence="2">Uncharacterized protein</fullName>
    </submittedName>
</protein>
<evidence type="ECO:0000313" key="2">
    <source>
        <dbReference type="EMBL" id="MCE7010269.1"/>
    </source>
</evidence>
<evidence type="ECO:0000256" key="1">
    <source>
        <dbReference type="SAM" id="Phobius"/>
    </source>
</evidence>
<comment type="caution">
    <text evidence="2">The sequence shown here is derived from an EMBL/GenBank/DDBJ whole genome shotgun (WGS) entry which is preliminary data.</text>
</comment>
<feature type="transmembrane region" description="Helical" evidence="1">
    <location>
        <begin position="116"/>
        <end position="137"/>
    </location>
</feature>
<organism evidence="2 3">
    <name type="scientific">Kibdelosporangium philippinense</name>
    <dbReference type="NCBI Taxonomy" id="211113"/>
    <lineage>
        <taxon>Bacteria</taxon>
        <taxon>Bacillati</taxon>
        <taxon>Actinomycetota</taxon>
        <taxon>Actinomycetes</taxon>
        <taxon>Pseudonocardiales</taxon>
        <taxon>Pseudonocardiaceae</taxon>
        <taxon>Kibdelosporangium</taxon>
    </lineage>
</organism>
<dbReference type="RefSeq" id="WP_233731829.1">
    <property type="nucleotide sequence ID" value="NZ_JAJVCN010000004.1"/>
</dbReference>
<feature type="transmembrane region" description="Helical" evidence="1">
    <location>
        <begin position="83"/>
        <end position="104"/>
    </location>
</feature>
<feature type="transmembrane region" description="Helical" evidence="1">
    <location>
        <begin position="190"/>
        <end position="209"/>
    </location>
</feature>
<feature type="transmembrane region" description="Helical" evidence="1">
    <location>
        <begin position="221"/>
        <end position="241"/>
    </location>
</feature>
<dbReference type="Proteomes" id="UP001521150">
    <property type="component" value="Unassembled WGS sequence"/>
</dbReference>
<evidence type="ECO:0000313" key="3">
    <source>
        <dbReference type="Proteomes" id="UP001521150"/>
    </source>
</evidence>
<keyword evidence="1" id="KW-1133">Transmembrane helix</keyword>
<sequence>MRSPLRIVVVLPAVVIAVIVLVSTWPMLTWPYPRWAQTSAQWHQQFMWTGALAGTTACYYAFRLNAADRMWTQPRAPRLGIRVVLAHLALLMAWLLGAYVLALLPLTVRGGIGSPALLVMLSGVLAMAAAIAIGYVLGTLVPSAVIMPITALLLYASFVISGIYGDVVGPVSPVLYAEPQMGQTESAQLVAFRLAFFALITIASVSLAARTMRRRGNGNRGVVVDIAAHVAAPVALIAIALSNAPIVFTVDQSPPRVCRDVRGVNYCVHEAIAPQLPDMISTVDTVFARYGAPPPFVRRVWDEALLIDGDSRVPETEGTIAVRLTGDGRIVPAGLPEAILGIYLCPAEATNTEAMVNLLVDLTDYLKDGTPPSRSLTGMSEKQIQDWLRVHGEKLRACTLKPTDIPRA</sequence>
<feature type="transmembrane region" description="Helical" evidence="1">
    <location>
        <begin position="144"/>
        <end position="164"/>
    </location>
</feature>
<dbReference type="EMBL" id="JAJVCN010000004">
    <property type="protein sequence ID" value="MCE7010269.1"/>
    <property type="molecule type" value="Genomic_DNA"/>
</dbReference>
<proteinExistence type="predicted"/>
<keyword evidence="1" id="KW-0472">Membrane</keyword>
<keyword evidence="1" id="KW-0812">Transmembrane</keyword>
<feature type="transmembrane region" description="Helical" evidence="1">
    <location>
        <begin position="45"/>
        <end position="62"/>
    </location>
</feature>